<gene>
    <name evidence="2" type="ORF">AF331_03045</name>
</gene>
<dbReference type="PROSITE" id="PS51782">
    <property type="entry name" value="LYSM"/>
    <property type="match status" value="2"/>
</dbReference>
<dbReference type="EMBL" id="LGUE01000001">
    <property type="protein sequence ID" value="KON92620.1"/>
    <property type="molecule type" value="Genomic_DNA"/>
</dbReference>
<evidence type="ECO:0000259" key="1">
    <source>
        <dbReference type="PROSITE" id="PS51782"/>
    </source>
</evidence>
<protein>
    <recommendedName>
        <fullName evidence="1">LysM domain-containing protein</fullName>
    </recommendedName>
</protein>
<evidence type="ECO:0000313" key="3">
    <source>
        <dbReference type="Proteomes" id="UP000037405"/>
    </source>
</evidence>
<dbReference type="SUPFAM" id="SSF54106">
    <property type="entry name" value="LysM domain"/>
    <property type="match status" value="2"/>
</dbReference>
<organism evidence="2 3">
    <name type="scientific">Rossellomorea marisflavi</name>
    <dbReference type="NCBI Taxonomy" id="189381"/>
    <lineage>
        <taxon>Bacteria</taxon>
        <taxon>Bacillati</taxon>
        <taxon>Bacillota</taxon>
        <taxon>Bacilli</taxon>
        <taxon>Bacillales</taxon>
        <taxon>Bacillaceae</taxon>
        <taxon>Rossellomorea</taxon>
    </lineage>
</organism>
<dbReference type="Proteomes" id="UP000037405">
    <property type="component" value="Unassembled WGS sequence"/>
</dbReference>
<dbReference type="Pfam" id="PF01476">
    <property type="entry name" value="LysM"/>
    <property type="match status" value="2"/>
</dbReference>
<name>A0A0M0GRP4_9BACI</name>
<dbReference type="SUPFAM" id="SSF51261">
    <property type="entry name" value="Duplicated hybrid motif"/>
    <property type="match status" value="1"/>
</dbReference>
<dbReference type="InterPro" id="IPR016047">
    <property type="entry name" value="M23ase_b-sheet_dom"/>
</dbReference>
<dbReference type="AlphaFoldDB" id="A0A0M0GRP4"/>
<dbReference type="STRING" id="189381.GCA_900166615_03696"/>
<reference evidence="3" key="1">
    <citation type="submission" date="2015-07" db="EMBL/GenBank/DDBJ databases">
        <title>Fjat-14235 jcm11544.</title>
        <authorList>
            <person name="Liu B."/>
            <person name="Wang J."/>
            <person name="Zhu Y."/>
            <person name="Liu G."/>
            <person name="Chen Q."/>
            <person name="Chen Z."/>
            <person name="Lan J."/>
            <person name="Che J."/>
            <person name="Ge C."/>
            <person name="Shi H."/>
            <person name="Pan Z."/>
            <person name="Liu X."/>
        </authorList>
    </citation>
    <scope>NUCLEOTIDE SEQUENCE [LARGE SCALE GENOMIC DNA]</scope>
    <source>
        <strain evidence="3">JCM 11544</strain>
    </source>
</reference>
<proteinExistence type="predicted"/>
<evidence type="ECO:0000313" key="2">
    <source>
        <dbReference type="EMBL" id="KON92620.1"/>
    </source>
</evidence>
<dbReference type="InterPro" id="IPR011055">
    <property type="entry name" value="Dup_hybrid_motif"/>
</dbReference>
<dbReference type="CDD" id="cd12797">
    <property type="entry name" value="M23_peptidase"/>
    <property type="match status" value="1"/>
</dbReference>
<dbReference type="SMART" id="SM00257">
    <property type="entry name" value="LysM"/>
    <property type="match status" value="2"/>
</dbReference>
<dbReference type="InterPro" id="IPR018392">
    <property type="entry name" value="LysM"/>
</dbReference>
<sequence length="279" mass="30480">MADYGRRLLIVIVLALCVGMIFMTGRVAKAESDSTAEWRFPVDGTITDVFGSRSGTHKGMDIGGEEGSPVHSVADGVVTRSYLSDSYGHVVFVRHDNGYETVYAHLISRGVKEGQEVHRGEPVGKLGNTGISTGPHLHFEIHAGEWTFEKENAIDPFVVFGQGGVGQVVFAEKKDPYQTVAASQVAGDSYRVKKGDTLWSISHEHGLTVDDLKKWNGLKDATIAVGQELSLREDSYQVEQGDTLYSIAVAHGIELDKLLAANDLRRDSPIYPSQTLRIH</sequence>
<feature type="domain" description="LysM" evidence="1">
    <location>
        <begin position="188"/>
        <end position="231"/>
    </location>
</feature>
<comment type="caution">
    <text evidence="2">The sequence shown here is derived from an EMBL/GenBank/DDBJ whole genome shotgun (WGS) entry which is preliminary data.</text>
</comment>
<feature type="domain" description="LysM" evidence="1">
    <location>
        <begin position="234"/>
        <end position="278"/>
    </location>
</feature>
<dbReference type="PANTHER" id="PTHR21666:SF270">
    <property type="entry name" value="MUREIN HYDROLASE ACTIVATOR ENVC"/>
    <property type="match status" value="1"/>
</dbReference>
<accession>A0A0M0GRP4</accession>
<dbReference type="GO" id="GO:0004222">
    <property type="term" value="F:metalloendopeptidase activity"/>
    <property type="evidence" value="ECO:0007669"/>
    <property type="project" value="TreeGrafter"/>
</dbReference>
<dbReference type="CDD" id="cd00118">
    <property type="entry name" value="LysM"/>
    <property type="match status" value="2"/>
</dbReference>
<dbReference type="Gene3D" id="3.10.350.10">
    <property type="entry name" value="LysM domain"/>
    <property type="match status" value="2"/>
</dbReference>
<dbReference type="PATRIC" id="fig|189381.12.peg.700"/>
<dbReference type="Gene3D" id="2.70.70.10">
    <property type="entry name" value="Glucose Permease (Domain IIA)"/>
    <property type="match status" value="1"/>
</dbReference>
<dbReference type="Pfam" id="PF01551">
    <property type="entry name" value="Peptidase_M23"/>
    <property type="match status" value="1"/>
</dbReference>
<keyword evidence="3" id="KW-1185">Reference proteome</keyword>
<dbReference type="InterPro" id="IPR050570">
    <property type="entry name" value="Cell_wall_metabolism_enzyme"/>
</dbReference>
<dbReference type="PANTHER" id="PTHR21666">
    <property type="entry name" value="PEPTIDASE-RELATED"/>
    <property type="match status" value="1"/>
</dbReference>
<dbReference type="InterPro" id="IPR036779">
    <property type="entry name" value="LysM_dom_sf"/>
</dbReference>